<dbReference type="AlphaFoldDB" id="A0A0K1XBN5"/>
<dbReference type="Proteomes" id="UP000063953">
    <property type="component" value="Chromosome"/>
</dbReference>
<organism evidence="2 3">
    <name type="scientific">Thiopseudomonas alkaliphila</name>
    <dbReference type="NCBI Taxonomy" id="1697053"/>
    <lineage>
        <taxon>Bacteria</taxon>
        <taxon>Pseudomonadati</taxon>
        <taxon>Pseudomonadota</taxon>
        <taxon>Gammaproteobacteria</taxon>
        <taxon>Pseudomonadales</taxon>
        <taxon>Pseudomonadaceae</taxon>
        <taxon>Thiopseudomonas</taxon>
    </lineage>
</organism>
<proteinExistence type="predicted"/>
<evidence type="ECO:0000313" key="2">
    <source>
        <dbReference type="EMBL" id="AKX58805.1"/>
    </source>
</evidence>
<accession>A0A0K1XBN5</accession>
<dbReference type="EMBL" id="CP012365">
    <property type="protein sequence ID" value="AKX58805.1"/>
    <property type="molecule type" value="Genomic_DNA"/>
</dbReference>
<keyword evidence="3" id="KW-1185">Reference proteome</keyword>
<dbReference type="InterPro" id="IPR027417">
    <property type="entry name" value="P-loop_NTPase"/>
</dbReference>
<protein>
    <recommendedName>
        <fullName evidence="4">AAA domain-containing protein</fullName>
    </recommendedName>
</protein>
<keyword evidence="1" id="KW-0175">Coiled coil</keyword>
<dbReference type="Gene3D" id="3.40.50.300">
    <property type="entry name" value="P-loop containing nucleotide triphosphate hydrolases"/>
    <property type="match status" value="1"/>
</dbReference>
<feature type="coiled-coil region" evidence="1">
    <location>
        <begin position="198"/>
        <end position="263"/>
    </location>
</feature>
<sequence length="581" mass="66722">MSKLNLKSLLVYSPNDEKGFYTEFSESVNIIHGRNTSGKSTLIQSIIYAIGINDSKDNLNDINSGDVFFRLDCVLEKAGESCNLVFIRSDDTLVLQKGNEPAIRFDGINSNNSFEYGRYKELLSKLIGFNLVLQKQSELVSAPLEAALLPYYVSQSVGWVYIRESIGDYRFYKDFKFDYLDYYCGIESGHERIKKYDLEKEKKELNFELKQLDSYEVKNADLKVSKLLDERFKGEAENYLEGYQSLNKELSDKEAEHTKLCNKSSMLRGRQKVLSQIITNIKNQRPKIDQCPTCDQHLPGDLKEFYKYSQDVNDALKEKDRVKENIKSNASKLNSIEKSLTYLREKIENEYGVLRRLKSENITFDSWLNHNANLRMLKNISIKKAACEKRIHGINNDIEKLGSGVDIDSLRKAKEREFLSIFKRKASALGVKLPKETKYQDLYSINSFPYQGVELHQLLMAYNFSFYEMVIKAPAIHSFPFLLDAVFKEDIDSESRSNIFKFLSQETKSSGQVVFSVAEYKGDETSSNPLFNVDAIKKEYFPEDTKLICIGDSKSKRAFLSKAALIDSSLVDNTMRLLETV</sequence>
<evidence type="ECO:0008006" key="4">
    <source>
        <dbReference type="Google" id="ProtNLM"/>
    </source>
</evidence>
<dbReference type="RefSeq" id="WP_053099714.1">
    <property type="nucleotide sequence ID" value="NZ_CP012365.1"/>
</dbReference>
<gene>
    <name evidence="2" type="ORF">AKN88_01815</name>
</gene>
<dbReference type="PATRIC" id="fig|1698449.3.peg.364"/>
<evidence type="ECO:0000256" key="1">
    <source>
        <dbReference type="SAM" id="Coils"/>
    </source>
</evidence>
<reference evidence="2 3" key="1">
    <citation type="journal article" date="2015" name="Genome Announc.">
        <title>Genome Sequences of Oblitimonas alkaliphila gen. nov. sp. nov. (Proposed), a Novel Bacterium of the Pseudomonadaceae Family.</title>
        <authorList>
            <person name="Lauer A.C."/>
            <person name="Nicholson A.C."/>
            <person name="Humrighouse B.W."/>
            <person name="Emery B."/>
            <person name="Drobish A."/>
            <person name="Juieng P."/>
            <person name="Loparev V."/>
            <person name="McQuiston J.R."/>
        </authorList>
    </citation>
    <scope>NUCLEOTIDE SEQUENCE [LARGE SCALE GENOMIC DNA]</scope>
    <source>
        <strain evidence="2 3">E5571</strain>
    </source>
</reference>
<name>A0A0K1XBN5_9GAMM</name>
<dbReference type="Gene3D" id="1.10.287.510">
    <property type="entry name" value="Helix hairpin bin"/>
    <property type="match status" value="1"/>
</dbReference>
<evidence type="ECO:0000313" key="3">
    <source>
        <dbReference type="Proteomes" id="UP000063953"/>
    </source>
</evidence>